<evidence type="ECO:0000259" key="1">
    <source>
        <dbReference type="Pfam" id="PF06114"/>
    </source>
</evidence>
<evidence type="ECO:0000313" key="2">
    <source>
        <dbReference type="EMBL" id="MBC1616389.1"/>
    </source>
</evidence>
<reference evidence="2 3" key="1">
    <citation type="submission" date="2020-03" db="EMBL/GenBank/DDBJ databases">
        <title>Soil Listeria distribution.</title>
        <authorList>
            <person name="Liao J."/>
            <person name="Wiedmann M."/>
        </authorList>
    </citation>
    <scope>NUCLEOTIDE SEQUENCE [LARGE SCALE GENOMIC DNA]</scope>
    <source>
        <strain evidence="2 3">FSL L7-1299</strain>
    </source>
</reference>
<name>A0A842AEN1_9LIST</name>
<dbReference type="InterPro" id="IPR010359">
    <property type="entry name" value="IrrE_HExxH"/>
</dbReference>
<dbReference type="AlphaFoldDB" id="A0A842AEN1"/>
<comment type="caution">
    <text evidence="2">The sequence shown here is derived from an EMBL/GenBank/DDBJ whole genome shotgun (WGS) entry which is preliminary data.</text>
</comment>
<accession>A0A842AEN1</accession>
<dbReference type="EMBL" id="JAARSH010000005">
    <property type="protein sequence ID" value="MBC1616389.1"/>
    <property type="molecule type" value="Genomic_DNA"/>
</dbReference>
<protein>
    <submittedName>
        <fullName evidence="2">ImmA/IrrE family metallo-endopeptidase</fullName>
    </submittedName>
</protein>
<sequence length="176" mass="20347">MKWDDLMGYLRHYKPTSVELRMSESLRKHGITQPSQLETEKIQIAYRVLVMEMDFPSANFGPFGIVMAKGLRGEEYKSVFFHEFAHWLGHSGNQSQMSKQQKLAQELQAEQMSLYLRIPLHMLDLVDFSSDDCIIEIADTFGVPVNLAKQRLKKIKDNVLCHYNNNLEVLKANTIL</sequence>
<feature type="domain" description="IrrE N-terminal-like" evidence="1">
    <location>
        <begin position="70"/>
        <end position="153"/>
    </location>
</feature>
<organism evidence="2 3">
    <name type="scientific">Listeria booriae</name>
    <dbReference type="NCBI Taxonomy" id="1552123"/>
    <lineage>
        <taxon>Bacteria</taxon>
        <taxon>Bacillati</taxon>
        <taxon>Bacillota</taxon>
        <taxon>Bacilli</taxon>
        <taxon>Bacillales</taxon>
        <taxon>Listeriaceae</taxon>
        <taxon>Listeria</taxon>
    </lineage>
</organism>
<gene>
    <name evidence="2" type="ORF">HB904_09325</name>
</gene>
<dbReference type="Proteomes" id="UP000574104">
    <property type="component" value="Unassembled WGS sequence"/>
</dbReference>
<proteinExistence type="predicted"/>
<evidence type="ECO:0000313" key="3">
    <source>
        <dbReference type="Proteomes" id="UP000574104"/>
    </source>
</evidence>
<dbReference type="Pfam" id="PF06114">
    <property type="entry name" value="Peptidase_M78"/>
    <property type="match status" value="1"/>
</dbReference>